<comment type="caution">
    <text evidence="2">The sequence shown here is derived from an EMBL/GenBank/DDBJ whole genome shotgun (WGS) entry which is preliminary data.</text>
</comment>
<name>A0A8J7PIN5_9PROT</name>
<feature type="region of interest" description="Disordered" evidence="1">
    <location>
        <begin position="33"/>
        <end position="54"/>
    </location>
</feature>
<dbReference type="PROSITE" id="PS51257">
    <property type="entry name" value="PROKAR_LIPOPROTEIN"/>
    <property type="match status" value="1"/>
</dbReference>
<dbReference type="EMBL" id="JAFKGL010000014">
    <property type="protein sequence ID" value="MBN9412880.1"/>
    <property type="molecule type" value="Genomic_DNA"/>
</dbReference>
<dbReference type="AlphaFoldDB" id="A0A8J7PIN5"/>
<evidence type="ECO:0000313" key="3">
    <source>
        <dbReference type="Proteomes" id="UP000664414"/>
    </source>
</evidence>
<sequence>MNKINLFLLISSSVLVACNQHKREPFLDVEPSVEAPLPPHAPTEPLAFNQSEKSILSPKEESSLEIAIPEKAQLDQLTEWHPKEGDLVRAGELIMKLKKETESNLTNEKMVSYLENNMSISSSQAHLILEELGLE</sequence>
<reference evidence="2" key="1">
    <citation type="submission" date="2021-02" db="EMBL/GenBank/DDBJ databases">
        <title>Thiocyanate and organic carbon inputs drive convergent selection for specific autotrophic Afipia and Thiobacillus strains within complex microbiomes.</title>
        <authorList>
            <person name="Huddy R.J."/>
            <person name="Sachdeva R."/>
            <person name="Kadzinga F."/>
            <person name="Kantor R.S."/>
            <person name="Harrison S.T.L."/>
            <person name="Banfield J.F."/>
        </authorList>
    </citation>
    <scope>NUCLEOTIDE SEQUENCE</scope>
    <source>
        <strain evidence="2">SCN18_10_11_15_R4_P_38_20</strain>
    </source>
</reference>
<protein>
    <submittedName>
        <fullName evidence="2">Uncharacterized protein</fullName>
    </submittedName>
</protein>
<proteinExistence type="predicted"/>
<dbReference type="Proteomes" id="UP000664414">
    <property type="component" value="Unassembled WGS sequence"/>
</dbReference>
<organism evidence="2 3">
    <name type="scientific">Candidatus Paracaedimonas acanthamoebae</name>
    <dbReference type="NCBI Taxonomy" id="244581"/>
    <lineage>
        <taxon>Bacteria</taxon>
        <taxon>Pseudomonadati</taxon>
        <taxon>Pseudomonadota</taxon>
        <taxon>Alphaproteobacteria</taxon>
        <taxon>Holosporales</taxon>
        <taxon>Caedimonadaceae</taxon>
        <taxon>Candidatus Paracaedimonas</taxon>
    </lineage>
</organism>
<gene>
    <name evidence="2" type="ORF">J0H12_03000</name>
</gene>
<accession>A0A8J7PIN5</accession>
<evidence type="ECO:0000256" key="1">
    <source>
        <dbReference type="SAM" id="MobiDB-lite"/>
    </source>
</evidence>
<evidence type="ECO:0000313" key="2">
    <source>
        <dbReference type="EMBL" id="MBN9412880.1"/>
    </source>
</evidence>